<evidence type="ECO:0000256" key="2">
    <source>
        <dbReference type="ARBA" id="ARBA00022801"/>
    </source>
</evidence>
<evidence type="ECO:0000256" key="5">
    <source>
        <dbReference type="SAM" id="SignalP"/>
    </source>
</evidence>
<accession>A0A9N9U2F4</accession>
<protein>
    <recommendedName>
        <fullName evidence="6">Peptidase S1 domain-containing protein</fullName>
    </recommendedName>
</protein>
<dbReference type="GO" id="GO:0004252">
    <property type="term" value="F:serine-type endopeptidase activity"/>
    <property type="evidence" value="ECO:0007669"/>
    <property type="project" value="InterPro"/>
</dbReference>
<dbReference type="SUPFAM" id="SSF50494">
    <property type="entry name" value="Trypsin-like serine proteases"/>
    <property type="match status" value="1"/>
</dbReference>
<dbReference type="Gene3D" id="2.40.10.10">
    <property type="entry name" value="Trypsin-like serine proteases"/>
    <property type="match status" value="1"/>
</dbReference>
<feature type="chain" id="PRO_5040485769" description="Peptidase S1 domain-containing protein" evidence="5">
    <location>
        <begin position="24"/>
        <end position="315"/>
    </location>
</feature>
<name>A0A9N9U2F4_PHYSR</name>
<evidence type="ECO:0000256" key="3">
    <source>
        <dbReference type="ARBA" id="ARBA00022825"/>
    </source>
</evidence>
<keyword evidence="1" id="KW-0645">Protease</keyword>
<dbReference type="SMART" id="SM00020">
    <property type="entry name" value="Tryp_SPc"/>
    <property type="match status" value="1"/>
</dbReference>
<proteinExistence type="predicted"/>
<gene>
    <name evidence="7" type="ORF">PHYEVI_LOCUS11736</name>
</gene>
<dbReference type="CDD" id="cd00190">
    <property type="entry name" value="Tryp_SPc"/>
    <property type="match status" value="1"/>
</dbReference>
<sequence>MAEYARILGVLVGLSCVLGSLCGASQMQKGLLANLKETLAPKLGNLASNRPPPRHDTPASPCHCTCGEKNEDSRIVGGRPTNENEFPWMARLSYFNRFYCGGMLINDRYVLTAAHCVKGFMWFMIKVTFGEHDRCNDNKRPESRFVLRAIAGAFSFLNFDNDIALLRLNDRVPITQFIKPICLPKNKDNLYVGAMATASGWGTLKEDGKPTCILNKVDVPVISNEECRRTNYSVNMISDNMLCAGYPQVGQKDSCQGDSGGPLITKKPDSRYELIGVVSWGNGCARPGYPGVYTRITRYLDWILQNSQDGCFCQD</sequence>
<dbReference type="GO" id="GO:0006508">
    <property type="term" value="P:proteolysis"/>
    <property type="evidence" value="ECO:0007669"/>
    <property type="project" value="UniProtKB-KW"/>
</dbReference>
<dbReference type="InterPro" id="IPR009003">
    <property type="entry name" value="Peptidase_S1_PA"/>
</dbReference>
<keyword evidence="2" id="KW-0378">Hydrolase</keyword>
<organism evidence="7 8">
    <name type="scientific">Phyllotreta striolata</name>
    <name type="common">Striped flea beetle</name>
    <name type="synonym">Crioceris striolata</name>
    <dbReference type="NCBI Taxonomy" id="444603"/>
    <lineage>
        <taxon>Eukaryota</taxon>
        <taxon>Metazoa</taxon>
        <taxon>Ecdysozoa</taxon>
        <taxon>Arthropoda</taxon>
        <taxon>Hexapoda</taxon>
        <taxon>Insecta</taxon>
        <taxon>Pterygota</taxon>
        <taxon>Neoptera</taxon>
        <taxon>Endopterygota</taxon>
        <taxon>Coleoptera</taxon>
        <taxon>Polyphaga</taxon>
        <taxon>Cucujiformia</taxon>
        <taxon>Chrysomeloidea</taxon>
        <taxon>Chrysomelidae</taxon>
        <taxon>Galerucinae</taxon>
        <taxon>Alticini</taxon>
        <taxon>Phyllotreta</taxon>
    </lineage>
</organism>
<dbReference type="InterPro" id="IPR018114">
    <property type="entry name" value="TRYPSIN_HIS"/>
</dbReference>
<dbReference type="Proteomes" id="UP001153712">
    <property type="component" value="Chromosome 9"/>
</dbReference>
<dbReference type="InterPro" id="IPR001254">
    <property type="entry name" value="Trypsin_dom"/>
</dbReference>
<reference evidence="7" key="1">
    <citation type="submission" date="2022-01" db="EMBL/GenBank/DDBJ databases">
        <authorList>
            <person name="King R."/>
        </authorList>
    </citation>
    <scope>NUCLEOTIDE SEQUENCE</scope>
</reference>
<dbReference type="InterPro" id="IPR033116">
    <property type="entry name" value="TRYPSIN_SER"/>
</dbReference>
<dbReference type="PROSITE" id="PS00135">
    <property type="entry name" value="TRYPSIN_SER"/>
    <property type="match status" value="1"/>
</dbReference>
<keyword evidence="4" id="KW-1015">Disulfide bond</keyword>
<dbReference type="AlphaFoldDB" id="A0A9N9U2F4"/>
<keyword evidence="5" id="KW-0732">Signal</keyword>
<dbReference type="InterPro" id="IPR001314">
    <property type="entry name" value="Peptidase_S1A"/>
</dbReference>
<dbReference type="InterPro" id="IPR043504">
    <property type="entry name" value="Peptidase_S1_PA_chymotrypsin"/>
</dbReference>
<evidence type="ECO:0000313" key="8">
    <source>
        <dbReference type="Proteomes" id="UP001153712"/>
    </source>
</evidence>
<dbReference type="OrthoDB" id="546450at2759"/>
<dbReference type="Pfam" id="PF00089">
    <property type="entry name" value="Trypsin"/>
    <property type="match status" value="1"/>
</dbReference>
<dbReference type="PANTHER" id="PTHR24252:SF7">
    <property type="entry name" value="HYALIN"/>
    <property type="match status" value="1"/>
</dbReference>
<evidence type="ECO:0000256" key="1">
    <source>
        <dbReference type="ARBA" id="ARBA00022670"/>
    </source>
</evidence>
<feature type="domain" description="Peptidase S1" evidence="6">
    <location>
        <begin position="74"/>
        <end position="303"/>
    </location>
</feature>
<keyword evidence="3" id="KW-0720">Serine protease</keyword>
<keyword evidence="8" id="KW-1185">Reference proteome</keyword>
<dbReference type="PRINTS" id="PR00722">
    <property type="entry name" value="CHYMOTRYPSIN"/>
</dbReference>
<dbReference type="PANTHER" id="PTHR24252">
    <property type="entry name" value="ACROSIN-RELATED"/>
    <property type="match status" value="1"/>
</dbReference>
<dbReference type="FunFam" id="2.40.10.10:FF:000006">
    <property type="entry name" value="Serine proteinase stubble"/>
    <property type="match status" value="1"/>
</dbReference>
<evidence type="ECO:0000313" key="7">
    <source>
        <dbReference type="EMBL" id="CAG9865504.1"/>
    </source>
</evidence>
<dbReference type="EMBL" id="OU900102">
    <property type="protein sequence ID" value="CAG9865504.1"/>
    <property type="molecule type" value="Genomic_DNA"/>
</dbReference>
<dbReference type="PROSITE" id="PS00134">
    <property type="entry name" value="TRYPSIN_HIS"/>
    <property type="match status" value="1"/>
</dbReference>
<feature type="signal peptide" evidence="5">
    <location>
        <begin position="1"/>
        <end position="23"/>
    </location>
</feature>
<evidence type="ECO:0000259" key="6">
    <source>
        <dbReference type="SMART" id="SM00020"/>
    </source>
</evidence>
<evidence type="ECO:0000256" key="4">
    <source>
        <dbReference type="ARBA" id="ARBA00023157"/>
    </source>
</evidence>